<dbReference type="AlphaFoldDB" id="A0A0M3JSK3"/>
<dbReference type="OrthoDB" id="10556952at2759"/>
<dbReference type="Proteomes" id="UP000267096">
    <property type="component" value="Unassembled WGS sequence"/>
</dbReference>
<keyword evidence="3" id="KW-1185">Reference proteome</keyword>
<feature type="region of interest" description="Disordered" evidence="1">
    <location>
        <begin position="41"/>
        <end position="74"/>
    </location>
</feature>
<name>A0A0M3JSK3_ANISI</name>
<protein>
    <submittedName>
        <fullName evidence="2 4">Uncharacterized protein</fullName>
    </submittedName>
</protein>
<sequence>MMHRRYGRRYRKKNIVHCKTHNSVEFRRHVSVYEMERPIVTNDDLEEEEGSISKKRQNNTIDDGVTGGGDSDAGLDLDEKLNKRLKILDEADEEVQCTQDEAKLKRSNSGRLDWIRRSFNKRKERMKPVVLPSDADDDDIADRTKATQTSLTSFAALNTIYNAFGDKREHTCDCLWFNERRRHRLRKSVFRMQQQYFDFHGKHSVSLQIAMGTQAKTYKHFEII</sequence>
<gene>
    <name evidence="2" type="ORF">ASIM_LOCUS10519</name>
</gene>
<reference evidence="4" key="1">
    <citation type="submission" date="2017-02" db="UniProtKB">
        <authorList>
            <consortium name="WormBaseParasite"/>
        </authorList>
    </citation>
    <scope>IDENTIFICATION</scope>
</reference>
<dbReference type="WBParaSite" id="ASIM_0001096101-mRNA-1">
    <property type="protein sequence ID" value="ASIM_0001096101-mRNA-1"/>
    <property type="gene ID" value="ASIM_0001096101"/>
</dbReference>
<evidence type="ECO:0000256" key="1">
    <source>
        <dbReference type="SAM" id="MobiDB-lite"/>
    </source>
</evidence>
<evidence type="ECO:0000313" key="3">
    <source>
        <dbReference type="Proteomes" id="UP000267096"/>
    </source>
</evidence>
<reference evidence="2 3" key="2">
    <citation type="submission" date="2018-11" db="EMBL/GenBank/DDBJ databases">
        <authorList>
            <consortium name="Pathogen Informatics"/>
        </authorList>
    </citation>
    <scope>NUCLEOTIDE SEQUENCE [LARGE SCALE GENOMIC DNA]</scope>
</reference>
<proteinExistence type="predicted"/>
<accession>A0A0M3JSK3</accession>
<evidence type="ECO:0000313" key="4">
    <source>
        <dbReference type="WBParaSite" id="ASIM_0001096101-mRNA-1"/>
    </source>
</evidence>
<evidence type="ECO:0000313" key="2">
    <source>
        <dbReference type="EMBL" id="VDK43113.1"/>
    </source>
</evidence>
<dbReference type="EMBL" id="UYRR01031003">
    <property type="protein sequence ID" value="VDK43113.1"/>
    <property type="molecule type" value="Genomic_DNA"/>
</dbReference>
<organism evidence="4">
    <name type="scientific">Anisakis simplex</name>
    <name type="common">Herring worm</name>
    <dbReference type="NCBI Taxonomy" id="6269"/>
    <lineage>
        <taxon>Eukaryota</taxon>
        <taxon>Metazoa</taxon>
        <taxon>Ecdysozoa</taxon>
        <taxon>Nematoda</taxon>
        <taxon>Chromadorea</taxon>
        <taxon>Rhabditida</taxon>
        <taxon>Spirurina</taxon>
        <taxon>Ascaridomorpha</taxon>
        <taxon>Ascaridoidea</taxon>
        <taxon>Anisakidae</taxon>
        <taxon>Anisakis</taxon>
        <taxon>Anisakis simplex complex</taxon>
    </lineage>
</organism>